<keyword evidence="1" id="KW-0812">Transmembrane</keyword>
<reference evidence="2" key="1">
    <citation type="submission" date="2021-03" db="EMBL/GenBank/DDBJ databases">
        <authorList>
            <person name="Li Z."/>
            <person name="Yang C."/>
        </authorList>
    </citation>
    <scope>NUCLEOTIDE SEQUENCE</scope>
    <source>
        <strain evidence="2">Dzin_1.0</strain>
        <tissue evidence="2">Leaf</tissue>
    </source>
</reference>
<gene>
    <name evidence="2" type="ORF">J5N97_007820</name>
</gene>
<dbReference type="EMBL" id="JAGGNH010000001">
    <property type="protein sequence ID" value="KAJ0989464.1"/>
    <property type="molecule type" value="Genomic_DNA"/>
</dbReference>
<dbReference type="PANTHER" id="PTHR33133:SF1">
    <property type="entry name" value="EXPRESSED PROTEIN-RELATED"/>
    <property type="match status" value="1"/>
</dbReference>
<proteinExistence type="predicted"/>
<keyword evidence="1" id="KW-0472">Membrane</keyword>
<comment type="caution">
    <text evidence="2">The sequence shown here is derived from an EMBL/GenBank/DDBJ whole genome shotgun (WGS) entry which is preliminary data.</text>
</comment>
<evidence type="ECO:0000313" key="3">
    <source>
        <dbReference type="Proteomes" id="UP001085076"/>
    </source>
</evidence>
<name>A0A9D5HUM3_9LILI</name>
<protein>
    <submittedName>
        <fullName evidence="2">Uncharacterized protein</fullName>
    </submittedName>
</protein>
<dbReference type="PANTHER" id="PTHR33133">
    <property type="entry name" value="OS08G0107100 PROTEIN-RELATED"/>
    <property type="match status" value="1"/>
</dbReference>
<dbReference type="AlphaFoldDB" id="A0A9D5HUM3"/>
<feature type="transmembrane region" description="Helical" evidence="1">
    <location>
        <begin position="88"/>
        <end position="106"/>
    </location>
</feature>
<keyword evidence="1" id="KW-1133">Transmembrane helix</keyword>
<evidence type="ECO:0000256" key="1">
    <source>
        <dbReference type="SAM" id="Phobius"/>
    </source>
</evidence>
<organism evidence="2 3">
    <name type="scientific">Dioscorea zingiberensis</name>
    <dbReference type="NCBI Taxonomy" id="325984"/>
    <lineage>
        <taxon>Eukaryota</taxon>
        <taxon>Viridiplantae</taxon>
        <taxon>Streptophyta</taxon>
        <taxon>Embryophyta</taxon>
        <taxon>Tracheophyta</taxon>
        <taxon>Spermatophyta</taxon>
        <taxon>Magnoliopsida</taxon>
        <taxon>Liliopsida</taxon>
        <taxon>Dioscoreales</taxon>
        <taxon>Dioscoreaceae</taxon>
        <taxon>Dioscorea</taxon>
    </lineage>
</organism>
<evidence type="ECO:0000313" key="2">
    <source>
        <dbReference type="EMBL" id="KAJ0989464.1"/>
    </source>
</evidence>
<reference evidence="2" key="2">
    <citation type="journal article" date="2022" name="Hortic Res">
        <title>The genome of Dioscorea zingiberensis sheds light on the biosynthesis, origin and evolution of the medicinally important diosgenin saponins.</title>
        <authorList>
            <person name="Li Y."/>
            <person name="Tan C."/>
            <person name="Li Z."/>
            <person name="Guo J."/>
            <person name="Li S."/>
            <person name="Chen X."/>
            <person name="Wang C."/>
            <person name="Dai X."/>
            <person name="Yang H."/>
            <person name="Song W."/>
            <person name="Hou L."/>
            <person name="Xu J."/>
            <person name="Tong Z."/>
            <person name="Xu A."/>
            <person name="Yuan X."/>
            <person name="Wang W."/>
            <person name="Yang Q."/>
            <person name="Chen L."/>
            <person name="Sun Z."/>
            <person name="Wang K."/>
            <person name="Pan B."/>
            <person name="Chen J."/>
            <person name="Bao Y."/>
            <person name="Liu F."/>
            <person name="Qi X."/>
            <person name="Gang D.R."/>
            <person name="Wen J."/>
            <person name="Li J."/>
        </authorList>
    </citation>
    <scope>NUCLEOTIDE SEQUENCE</scope>
    <source>
        <strain evidence="2">Dzin_1.0</strain>
    </source>
</reference>
<sequence length="264" mass="29669">MLKPMKKLSVLGILSDSMILIHENSKLITFLFLLLFPFNSLTTAVTQLKPFSLKLDIASLLPFQLPRLPKYITDEIGSPWEFEPVEYVLWWLSATSGIYLLSIALLMKPGTLSELFFIAGRRFKQFIITSLYVHVFMVLNHVLLIGPIFLDKNSENEMPVSIPVMVLNAAGLVAFVFSNAASLLCFVISTVEKNCYGFSAIRMAVEFIRGRKLTVFVLIALLNLMEQLLVDSGSVKNAEKMEAGLPRILLDCFLKTLAELVMQQ</sequence>
<feature type="transmembrane region" description="Helical" evidence="1">
    <location>
        <begin position="169"/>
        <end position="191"/>
    </location>
</feature>
<keyword evidence="3" id="KW-1185">Reference proteome</keyword>
<dbReference type="Proteomes" id="UP001085076">
    <property type="component" value="Miscellaneous, Linkage group lg01"/>
</dbReference>
<feature type="transmembrane region" description="Helical" evidence="1">
    <location>
        <begin position="126"/>
        <end position="149"/>
    </location>
</feature>
<accession>A0A9D5HUM3</accession>